<accession>A0A495XIX8</accession>
<dbReference type="InterPro" id="IPR006311">
    <property type="entry name" value="TAT_signal"/>
</dbReference>
<gene>
    <name evidence="2" type="ORF">DFJ66_7674</name>
</gene>
<organism evidence="2 3">
    <name type="scientific">Saccharothrix variisporea</name>
    <dbReference type="NCBI Taxonomy" id="543527"/>
    <lineage>
        <taxon>Bacteria</taxon>
        <taxon>Bacillati</taxon>
        <taxon>Actinomycetota</taxon>
        <taxon>Actinomycetes</taxon>
        <taxon>Pseudonocardiales</taxon>
        <taxon>Pseudonocardiaceae</taxon>
        <taxon>Saccharothrix</taxon>
    </lineage>
</organism>
<sequence length="512" mass="55752">MSRFRRPVVAALAAVTAAALPAIAPPGASAETYLQEARIAVLHGDVLRVKEGGMDADWEDQESGVQRFQLDGNRVAVLKTDGSLLVKEGDLGPGWYTVDTDSVTDFQLRDGRIAYAEGQDLYITEGDLGGEVVHQDAVVAKFQIEGDRVGVLTPDGALLVKEGDLGPGWVTISDNDVTDFQLENDRIAYTEGDHLWAQEGELDAPSIDQETGVRGFQLEGDRVGVLKDDGSLLVKGGDLEPGWATISTGVTDFELDADRIGYVENGDLWAQEGGLDAASYVQEEDIAAFDLDGDRVAVIKDGALLVKEGDLGPGWYEAESDSATGVQLLAPIKSGRHVTLADLQEIYGYIGYPDVVEAGLDSLNQAMDDGDITTPARMAAFIATLRAESGLRYDRGEVDQSLGRWRGRGFIQISNDFNYQYITNYFGYDFMADPDAAATLEYSAPIARWYWTVARPRMNEWADNLDMGAVDGGIGYYYSPAEDARRCDYFKAALRYFNGGELPDADINCVRH</sequence>
<protein>
    <submittedName>
        <fullName evidence="2">Putative chitinase</fullName>
    </submittedName>
</protein>
<feature type="signal peptide" evidence="1">
    <location>
        <begin position="1"/>
        <end position="24"/>
    </location>
</feature>
<dbReference type="Proteomes" id="UP000272729">
    <property type="component" value="Unassembled WGS sequence"/>
</dbReference>
<keyword evidence="3" id="KW-1185">Reference proteome</keyword>
<name>A0A495XIX8_9PSEU</name>
<evidence type="ECO:0000313" key="2">
    <source>
        <dbReference type="EMBL" id="RKT74330.1"/>
    </source>
</evidence>
<dbReference type="SUPFAM" id="SSF53955">
    <property type="entry name" value="Lysozyme-like"/>
    <property type="match status" value="1"/>
</dbReference>
<evidence type="ECO:0000313" key="3">
    <source>
        <dbReference type="Proteomes" id="UP000272729"/>
    </source>
</evidence>
<dbReference type="InterPro" id="IPR023346">
    <property type="entry name" value="Lysozyme-like_dom_sf"/>
</dbReference>
<dbReference type="Gene3D" id="1.10.530.10">
    <property type="match status" value="1"/>
</dbReference>
<proteinExistence type="predicted"/>
<reference evidence="2 3" key="1">
    <citation type="submission" date="2018-10" db="EMBL/GenBank/DDBJ databases">
        <title>Sequencing the genomes of 1000 actinobacteria strains.</title>
        <authorList>
            <person name="Klenk H.-P."/>
        </authorList>
    </citation>
    <scope>NUCLEOTIDE SEQUENCE [LARGE SCALE GENOMIC DNA]</scope>
    <source>
        <strain evidence="2 3">DSM 43911</strain>
    </source>
</reference>
<feature type="chain" id="PRO_5039464420" evidence="1">
    <location>
        <begin position="25"/>
        <end position="512"/>
    </location>
</feature>
<dbReference type="RefSeq" id="WP_170199917.1">
    <property type="nucleotide sequence ID" value="NZ_JBIUBA010000003.1"/>
</dbReference>
<dbReference type="PROSITE" id="PS51318">
    <property type="entry name" value="TAT"/>
    <property type="match status" value="1"/>
</dbReference>
<keyword evidence="1" id="KW-0732">Signal</keyword>
<dbReference type="AlphaFoldDB" id="A0A495XIX8"/>
<dbReference type="EMBL" id="RBXR01000001">
    <property type="protein sequence ID" value="RKT74330.1"/>
    <property type="molecule type" value="Genomic_DNA"/>
</dbReference>
<comment type="caution">
    <text evidence="2">The sequence shown here is derived from an EMBL/GenBank/DDBJ whole genome shotgun (WGS) entry which is preliminary data.</text>
</comment>
<evidence type="ECO:0000256" key="1">
    <source>
        <dbReference type="SAM" id="SignalP"/>
    </source>
</evidence>